<keyword evidence="5 7" id="KW-1133">Transmembrane helix</keyword>
<evidence type="ECO:0000256" key="2">
    <source>
        <dbReference type="ARBA" id="ARBA00009045"/>
    </source>
</evidence>
<feature type="transmembrane region" description="Helical" evidence="7">
    <location>
        <begin position="231"/>
        <end position="251"/>
    </location>
</feature>
<feature type="transmembrane region" description="Helical" evidence="7">
    <location>
        <begin position="37"/>
        <end position="62"/>
    </location>
</feature>
<dbReference type="Proteomes" id="UP001597402">
    <property type="component" value="Unassembled WGS sequence"/>
</dbReference>
<keyword evidence="9" id="KW-0645">Protease</keyword>
<feature type="domain" description="Peptidase S54 rhomboid" evidence="8">
    <location>
        <begin position="88"/>
        <end position="218"/>
    </location>
</feature>
<dbReference type="InterPro" id="IPR050925">
    <property type="entry name" value="Rhomboid_protease_S54"/>
</dbReference>
<comment type="subcellular location">
    <subcellularLocation>
        <location evidence="1">Membrane</location>
        <topology evidence="1">Multi-pass membrane protein</topology>
    </subcellularLocation>
</comment>
<feature type="transmembrane region" description="Helical" evidence="7">
    <location>
        <begin position="90"/>
        <end position="117"/>
    </location>
</feature>
<name>A0ABW4XCR2_9ACTN</name>
<feature type="transmembrane region" description="Helical" evidence="7">
    <location>
        <begin position="179"/>
        <end position="195"/>
    </location>
</feature>
<comment type="similarity">
    <text evidence="2">Belongs to the peptidase S54 family.</text>
</comment>
<evidence type="ECO:0000256" key="6">
    <source>
        <dbReference type="ARBA" id="ARBA00023136"/>
    </source>
</evidence>
<dbReference type="PANTHER" id="PTHR43731">
    <property type="entry name" value="RHOMBOID PROTEASE"/>
    <property type="match status" value="1"/>
</dbReference>
<dbReference type="PANTHER" id="PTHR43731:SF14">
    <property type="entry name" value="PRESENILIN-ASSOCIATED RHOMBOID-LIKE PROTEIN, MITOCHONDRIAL"/>
    <property type="match status" value="1"/>
</dbReference>
<dbReference type="GO" id="GO:0006508">
    <property type="term" value="P:proteolysis"/>
    <property type="evidence" value="ECO:0007669"/>
    <property type="project" value="UniProtKB-KW"/>
</dbReference>
<organism evidence="9 10">
    <name type="scientific">Blastococcus deserti</name>
    <dbReference type="NCBI Taxonomy" id="2259033"/>
    <lineage>
        <taxon>Bacteria</taxon>
        <taxon>Bacillati</taxon>
        <taxon>Actinomycetota</taxon>
        <taxon>Actinomycetes</taxon>
        <taxon>Geodermatophilales</taxon>
        <taxon>Geodermatophilaceae</taxon>
        <taxon>Blastococcus</taxon>
    </lineage>
</organism>
<reference evidence="10" key="1">
    <citation type="journal article" date="2019" name="Int. J. Syst. Evol. Microbiol.">
        <title>The Global Catalogue of Microorganisms (GCM) 10K type strain sequencing project: providing services to taxonomists for standard genome sequencing and annotation.</title>
        <authorList>
            <consortium name="The Broad Institute Genomics Platform"/>
            <consortium name="The Broad Institute Genome Sequencing Center for Infectious Disease"/>
            <person name="Wu L."/>
            <person name="Ma J."/>
        </authorList>
    </citation>
    <scope>NUCLEOTIDE SEQUENCE [LARGE SCALE GENOMIC DNA]</scope>
    <source>
        <strain evidence="10">JCM 3338</strain>
    </source>
</reference>
<accession>A0ABW4XCR2</accession>
<dbReference type="Gene3D" id="1.20.1540.10">
    <property type="entry name" value="Rhomboid-like"/>
    <property type="match status" value="1"/>
</dbReference>
<evidence type="ECO:0000259" key="8">
    <source>
        <dbReference type="Pfam" id="PF01694"/>
    </source>
</evidence>
<evidence type="ECO:0000256" key="1">
    <source>
        <dbReference type="ARBA" id="ARBA00004141"/>
    </source>
</evidence>
<keyword evidence="6 7" id="KW-0472">Membrane</keyword>
<comment type="caution">
    <text evidence="9">The sequence shown here is derived from an EMBL/GenBank/DDBJ whole genome shotgun (WGS) entry which is preliminary data.</text>
</comment>
<evidence type="ECO:0000256" key="3">
    <source>
        <dbReference type="ARBA" id="ARBA00022692"/>
    </source>
</evidence>
<feature type="transmembrane region" description="Helical" evidence="7">
    <location>
        <begin position="153"/>
        <end position="174"/>
    </location>
</feature>
<dbReference type="GO" id="GO:0008233">
    <property type="term" value="F:peptidase activity"/>
    <property type="evidence" value="ECO:0007669"/>
    <property type="project" value="UniProtKB-KW"/>
</dbReference>
<dbReference type="Pfam" id="PF01694">
    <property type="entry name" value="Rhomboid"/>
    <property type="match status" value="1"/>
</dbReference>
<evidence type="ECO:0000256" key="4">
    <source>
        <dbReference type="ARBA" id="ARBA00022801"/>
    </source>
</evidence>
<evidence type="ECO:0000313" key="9">
    <source>
        <dbReference type="EMBL" id="MFD2092534.1"/>
    </source>
</evidence>
<dbReference type="RefSeq" id="WP_376876619.1">
    <property type="nucleotide sequence ID" value="NZ_JBHUHP010000011.1"/>
</dbReference>
<evidence type="ECO:0000256" key="5">
    <source>
        <dbReference type="ARBA" id="ARBA00022989"/>
    </source>
</evidence>
<dbReference type="InterPro" id="IPR022764">
    <property type="entry name" value="Peptidase_S54_rhomboid_dom"/>
</dbReference>
<keyword evidence="10" id="KW-1185">Reference proteome</keyword>
<dbReference type="EC" id="3.4.21.-" evidence="9"/>
<feature type="transmembrane region" description="Helical" evidence="7">
    <location>
        <begin position="129"/>
        <end position="147"/>
    </location>
</feature>
<protein>
    <submittedName>
        <fullName evidence="9">Rhomboid family intramembrane serine protease</fullName>
        <ecNumber evidence="9">3.4.21.-</ecNumber>
    </submittedName>
</protein>
<evidence type="ECO:0000313" key="10">
    <source>
        <dbReference type="Proteomes" id="UP001597402"/>
    </source>
</evidence>
<keyword evidence="3 7" id="KW-0812">Transmembrane</keyword>
<gene>
    <name evidence="9" type="ORF">ACFSHS_13230</name>
</gene>
<feature type="transmembrane region" description="Helical" evidence="7">
    <location>
        <begin position="201"/>
        <end position="219"/>
    </location>
</feature>
<dbReference type="EMBL" id="JBHUHP010000011">
    <property type="protein sequence ID" value="MFD2092534.1"/>
    <property type="molecule type" value="Genomic_DNA"/>
</dbReference>
<evidence type="ECO:0000256" key="7">
    <source>
        <dbReference type="SAM" id="Phobius"/>
    </source>
</evidence>
<dbReference type="SUPFAM" id="SSF144091">
    <property type="entry name" value="Rhomboid-like"/>
    <property type="match status" value="1"/>
</dbReference>
<dbReference type="InterPro" id="IPR035952">
    <property type="entry name" value="Rhomboid-like_sf"/>
</dbReference>
<sequence length="253" mass="26353">MIPAAVGFQCPECVRAGNASVRAPRRTSGLRVAGRRWGAVTLSLIAANVAMFVVTAVSAVSVGNPPLDNYLSPVFGDLAQRPFLVQLGEWWRLITAAFLHIGPVHLAMNMLALLLFGSELEHQLGRWRFLGLYLVAALGGATAIQLFGAPGGYVAGASTAIYGLLGGLGVLMLARRQDVRGLLTLLLINVFISFLPGVSLLGHLGGLVAGALAAGVLVATRRRQGLQLPGLALLGVVLLLVALTVPTIAVLSL</sequence>
<proteinExistence type="inferred from homology"/>
<keyword evidence="4 9" id="KW-0378">Hydrolase</keyword>